<feature type="region of interest" description="Disordered" evidence="1">
    <location>
        <begin position="337"/>
        <end position="356"/>
    </location>
</feature>
<keyword evidence="3" id="KW-1185">Reference proteome</keyword>
<proteinExistence type="predicted"/>
<feature type="compositionally biased region" description="Polar residues" evidence="1">
    <location>
        <begin position="421"/>
        <end position="431"/>
    </location>
</feature>
<gene>
    <name evidence="2" type="ORF">PIB30_086110</name>
</gene>
<feature type="region of interest" description="Disordered" evidence="1">
    <location>
        <begin position="1"/>
        <end position="20"/>
    </location>
</feature>
<evidence type="ECO:0000313" key="2">
    <source>
        <dbReference type="EMBL" id="MED6139683.1"/>
    </source>
</evidence>
<feature type="region of interest" description="Disordered" evidence="1">
    <location>
        <begin position="411"/>
        <end position="431"/>
    </location>
</feature>
<feature type="compositionally biased region" description="Basic residues" evidence="1">
    <location>
        <begin position="1"/>
        <end position="10"/>
    </location>
</feature>
<sequence>MARTKQTSKRNRTDPDAPLAQPRLSQMQVEAWFEEEDERVAYRECLSVMDILVPKHLADDILPKAEYPEFWRLSMRELYFQHVVAAAFTTISLRDTLRADRTGAFQFCFKLRGREYMLTLQHLADAWGLRNEGAIFRSGSNPLGTWKEFDKLEAASFLNPGPAAGGKYPISGMSTTHRLLLYMVSYVLLPRKRNHGTTMEEDIPIVWAMVQEKQINWPYLIAHKMVKYSGGLVSISVYSYSLSSRLFDSNVHSRILVVFCCGFHASVSLGHAHLWTRILEMLGFDLTRERVVEPSRANPITRKNIHQMRRNLAGHAGEGGDEDEAADRDVPMEDVLPRSEAGTSSQVPPEAGAPPPVQLDYAEVIQQGFQELRIMMSEGFAVLSDRMDSLDIRMTSQSVNIQDLRSEFRSFRDSFSRPDGQGQQDPTPSQD</sequence>
<evidence type="ECO:0000313" key="3">
    <source>
        <dbReference type="Proteomes" id="UP001341840"/>
    </source>
</evidence>
<dbReference type="EMBL" id="JASCZI010061877">
    <property type="protein sequence ID" value="MED6139683.1"/>
    <property type="molecule type" value="Genomic_DNA"/>
</dbReference>
<accession>A0ABU6SVA1</accession>
<protein>
    <submittedName>
        <fullName evidence="2">Uncharacterized protein</fullName>
    </submittedName>
</protein>
<reference evidence="2 3" key="1">
    <citation type="journal article" date="2023" name="Plants (Basel)">
        <title>Bridging the Gap: Combining Genomics and Transcriptomics Approaches to Understand Stylosanthes scabra, an Orphan Legume from the Brazilian Caatinga.</title>
        <authorList>
            <person name="Ferreira-Neto J.R.C."/>
            <person name="da Silva M.D."/>
            <person name="Binneck E."/>
            <person name="de Melo N.F."/>
            <person name="da Silva R.H."/>
            <person name="de Melo A.L.T.M."/>
            <person name="Pandolfi V."/>
            <person name="Bustamante F.O."/>
            <person name="Brasileiro-Vidal A.C."/>
            <person name="Benko-Iseppon A.M."/>
        </authorList>
    </citation>
    <scope>NUCLEOTIDE SEQUENCE [LARGE SCALE GENOMIC DNA]</scope>
    <source>
        <tissue evidence="2">Leaves</tissue>
    </source>
</reference>
<comment type="caution">
    <text evidence="2">The sequence shown here is derived from an EMBL/GenBank/DDBJ whole genome shotgun (WGS) entry which is preliminary data.</text>
</comment>
<organism evidence="2 3">
    <name type="scientific">Stylosanthes scabra</name>
    <dbReference type="NCBI Taxonomy" id="79078"/>
    <lineage>
        <taxon>Eukaryota</taxon>
        <taxon>Viridiplantae</taxon>
        <taxon>Streptophyta</taxon>
        <taxon>Embryophyta</taxon>
        <taxon>Tracheophyta</taxon>
        <taxon>Spermatophyta</taxon>
        <taxon>Magnoliopsida</taxon>
        <taxon>eudicotyledons</taxon>
        <taxon>Gunneridae</taxon>
        <taxon>Pentapetalae</taxon>
        <taxon>rosids</taxon>
        <taxon>fabids</taxon>
        <taxon>Fabales</taxon>
        <taxon>Fabaceae</taxon>
        <taxon>Papilionoideae</taxon>
        <taxon>50 kb inversion clade</taxon>
        <taxon>dalbergioids sensu lato</taxon>
        <taxon>Dalbergieae</taxon>
        <taxon>Pterocarpus clade</taxon>
        <taxon>Stylosanthes</taxon>
    </lineage>
</organism>
<name>A0ABU6SVA1_9FABA</name>
<evidence type="ECO:0000256" key="1">
    <source>
        <dbReference type="SAM" id="MobiDB-lite"/>
    </source>
</evidence>
<dbReference type="Proteomes" id="UP001341840">
    <property type="component" value="Unassembled WGS sequence"/>
</dbReference>